<gene>
    <name evidence="2" type="ORF">GUITHDRAFT_135268</name>
</gene>
<protein>
    <recommendedName>
        <fullName evidence="5">Calcium binding protein 39</fullName>
    </recommendedName>
</protein>
<accession>L1JQB0</accession>
<dbReference type="RefSeq" id="XP_005837632.1">
    <property type="nucleotide sequence ID" value="XM_005837575.1"/>
</dbReference>
<reference evidence="3" key="3">
    <citation type="submission" date="2015-06" db="UniProtKB">
        <authorList>
            <consortium name="EnsemblProtists"/>
        </authorList>
    </citation>
    <scope>IDENTIFICATION</scope>
</reference>
<name>L1JQB0_GUITC</name>
<dbReference type="STRING" id="905079.L1JQB0"/>
<keyword evidence="4" id="KW-1185">Reference proteome</keyword>
<reference evidence="4" key="2">
    <citation type="submission" date="2012-11" db="EMBL/GenBank/DDBJ databases">
        <authorList>
            <person name="Kuo A."/>
            <person name="Curtis B.A."/>
            <person name="Tanifuji G."/>
            <person name="Burki F."/>
            <person name="Gruber A."/>
            <person name="Irimia M."/>
            <person name="Maruyama S."/>
            <person name="Arias M.C."/>
            <person name="Ball S.G."/>
            <person name="Gile G.H."/>
            <person name="Hirakawa Y."/>
            <person name="Hopkins J.F."/>
            <person name="Rensing S.A."/>
            <person name="Schmutz J."/>
            <person name="Symeonidi A."/>
            <person name="Elias M."/>
            <person name="Eveleigh R.J."/>
            <person name="Herman E.K."/>
            <person name="Klute M.J."/>
            <person name="Nakayama T."/>
            <person name="Obornik M."/>
            <person name="Reyes-Prieto A."/>
            <person name="Armbrust E.V."/>
            <person name="Aves S.J."/>
            <person name="Beiko R.G."/>
            <person name="Coutinho P."/>
            <person name="Dacks J.B."/>
            <person name="Durnford D.G."/>
            <person name="Fast N.M."/>
            <person name="Green B.R."/>
            <person name="Grisdale C."/>
            <person name="Hempe F."/>
            <person name="Henrissat B."/>
            <person name="Hoppner M.P."/>
            <person name="Ishida K.-I."/>
            <person name="Kim E."/>
            <person name="Koreny L."/>
            <person name="Kroth P.G."/>
            <person name="Liu Y."/>
            <person name="Malik S.-B."/>
            <person name="Maier U.G."/>
            <person name="McRose D."/>
            <person name="Mock T."/>
            <person name="Neilson J.A."/>
            <person name="Onodera N.T."/>
            <person name="Poole A.M."/>
            <person name="Pritham E.J."/>
            <person name="Richards T.A."/>
            <person name="Rocap G."/>
            <person name="Roy S.W."/>
            <person name="Sarai C."/>
            <person name="Schaack S."/>
            <person name="Shirato S."/>
            <person name="Slamovits C.H."/>
            <person name="Spencer D.F."/>
            <person name="Suzuki S."/>
            <person name="Worden A.Z."/>
            <person name="Zauner S."/>
            <person name="Barry K."/>
            <person name="Bell C."/>
            <person name="Bharti A.K."/>
            <person name="Crow J.A."/>
            <person name="Grimwood J."/>
            <person name="Kramer R."/>
            <person name="Lindquist E."/>
            <person name="Lucas S."/>
            <person name="Salamov A."/>
            <person name="McFadden G.I."/>
            <person name="Lane C.E."/>
            <person name="Keeling P.J."/>
            <person name="Gray M.W."/>
            <person name="Grigoriev I.V."/>
            <person name="Archibald J.M."/>
        </authorList>
    </citation>
    <scope>NUCLEOTIDE SEQUENCE</scope>
    <source>
        <strain evidence="4">CCMP2712</strain>
    </source>
</reference>
<evidence type="ECO:0008006" key="5">
    <source>
        <dbReference type="Google" id="ProtNLM"/>
    </source>
</evidence>
<dbReference type="SUPFAM" id="SSF48371">
    <property type="entry name" value="ARM repeat"/>
    <property type="match status" value="1"/>
</dbReference>
<dbReference type="GO" id="GO:0043539">
    <property type="term" value="F:protein serine/threonine kinase activator activity"/>
    <property type="evidence" value="ECO:0007669"/>
    <property type="project" value="TreeGrafter"/>
</dbReference>
<dbReference type="Proteomes" id="UP000011087">
    <property type="component" value="Unassembled WGS sequence"/>
</dbReference>
<organism evidence="2">
    <name type="scientific">Guillardia theta (strain CCMP2712)</name>
    <name type="common">Cryptophyte</name>
    <dbReference type="NCBI Taxonomy" id="905079"/>
    <lineage>
        <taxon>Eukaryota</taxon>
        <taxon>Cryptophyceae</taxon>
        <taxon>Pyrenomonadales</taxon>
        <taxon>Geminigeraceae</taxon>
        <taxon>Guillardia</taxon>
    </lineage>
</organism>
<dbReference type="OMA" id="AYDHKES"/>
<dbReference type="InterPro" id="IPR011989">
    <property type="entry name" value="ARM-like"/>
</dbReference>
<dbReference type="AlphaFoldDB" id="L1JQB0"/>
<dbReference type="EMBL" id="JH992978">
    <property type="protein sequence ID" value="EKX50652.1"/>
    <property type="molecule type" value="Genomic_DNA"/>
</dbReference>
<dbReference type="KEGG" id="gtt:GUITHDRAFT_135268"/>
<evidence type="ECO:0000313" key="3">
    <source>
        <dbReference type="EnsemblProtists" id="EKX50652"/>
    </source>
</evidence>
<dbReference type="InterPro" id="IPR016024">
    <property type="entry name" value="ARM-type_fold"/>
</dbReference>
<dbReference type="Gene3D" id="1.25.10.10">
    <property type="entry name" value="Leucine-rich Repeat Variant"/>
    <property type="match status" value="1"/>
</dbReference>
<evidence type="ECO:0000256" key="1">
    <source>
        <dbReference type="ARBA" id="ARBA00011012"/>
    </source>
</evidence>
<dbReference type="HOGENOM" id="CLU_035755_0_0_1"/>
<dbReference type="InterPro" id="IPR013878">
    <property type="entry name" value="Mo25"/>
</dbReference>
<dbReference type="PANTHER" id="PTHR10182:SF3">
    <property type="entry name" value="PROTEIN MO25"/>
    <property type="match status" value="1"/>
</dbReference>
<reference evidence="2 4" key="1">
    <citation type="journal article" date="2012" name="Nature">
        <title>Algal genomes reveal evolutionary mosaicism and the fate of nucleomorphs.</title>
        <authorList>
            <consortium name="DOE Joint Genome Institute"/>
            <person name="Curtis B.A."/>
            <person name="Tanifuji G."/>
            <person name="Burki F."/>
            <person name="Gruber A."/>
            <person name="Irimia M."/>
            <person name="Maruyama S."/>
            <person name="Arias M.C."/>
            <person name="Ball S.G."/>
            <person name="Gile G.H."/>
            <person name="Hirakawa Y."/>
            <person name="Hopkins J.F."/>
            <person name="Kuo A."/>
            <person name="Rensing S.A."/>
            <person name="Schmutz J."/>
            <person name="Symeonidi A."/>
            <person name="Elias M."/>
            <person name="Eveleigh R.J."/>
            <person name="Herman E.K."/>
            <person name="Klute M.J."/>
            <person name="Nakayama T."/>
            <person name="Obornik M."/>
            <person name="Reyes-Prieto A."/>
            <person name="Armbrust E.V."/>
            <person name="Aves S.J."/>
            <person name="Beiko R.G."/>
            <person name="Coutinho P."/>
            <person name="Dacks J.B."/>
            <person name="Durnford D.G."/>
            <person name="Fast N.M."/>
            <person name="Green B.R."/>
            <person name="Grisdale C.J."/>
            <person name="Hempel F."/>
            <person name="Henrissat B."/>
            <person name="Hoppner M.P."/>
            <person name="Ishida K."/>
            <person name="Kim E."/>
            <person name="Koreny L."/>
            <person name="Kroth P.G."/>
            <person name="Liu Y."/>
            <person name="Malik S.B."/>
            <person name="Maier U.G."/>
            <person name="McRose D."/>
            <person name="Mock T."/>
            <person name="Neilson J.A."/>
            <person name="Onodera N.T."/>
            <person name="Poole A.M."/>
            <person name="Pritham E.J."/>
            <person name="Richards T.A."/>
            <person name="Rocap G."/>
            <person name="Roy S.W."/>
            <person name="Sarai C."/>
            <person name="Schaack S."/>
            <person name="Shirato S."/>
            <person name="Slamovits C.H."/>
            <person name="Spencer D.F."/>
            <person name="Suzuki S."/>
            <person name="Worden A.Z."/>
            <person name="Zauner S."/>
            <person name="Barry K."/>
            <person name="Bell C."/>
            <person name="Bharti A.K."/>
            <person name="Crow J.A."/>
            <person name="Grimwood J."/>
            <person name="Kramer R."/>
            <person name="Lindquist E."/>
            <person name="Lucas S."/>
            <person name="Salamov A."/>
            <person name="McFadden G.I."/>
            <person name="Lane C.E."/>
            <person name="Keeling P.J."/>
            <person name="Gray M.W."/>
            <person name="Grigoriev I.V."/>
            <person name="Archibald J.M."/>
        </authorList>
    </citation>
    <scope>NUCLEOTIDE SEQUENCE</scope>
    <source>
        <strain evidence="2 4">CCMP2712</strain>
    </source>
</reference>
<dbReference type="GO" id="GO:0035556">
    <property type="term" value="P:intracellular signal transduction"/>
    <property type="evidence" value="ECO:0007669"/>
    <property type="project" value="TreeGrafter"/>
</dbReference>
<dbReference type="EnsemblProtists" id="EKX50652">
    <property type="protein sequence ID" value="EKX50652"/>
    <property type="gene ID" value="GUITHDRAFT_135268"/>
</dbReference>
<dbReference type="PaxDb" id="55529-EKX50652"/>
<sequence>MAKGVAVLGLDFSSRKFETASDYVKCLQEEAGHCSEGKEGAEKSMEELAQCLSQLKMKIKLEDGKEKHKEFLDELSALFAEGSTLQVLIRMMTHLDFEARKDVSFIFRVLLRSSAGPESFSVAYLAADFDRDEEDNCLVDLLKNYRHADSISTCCGLMLRDCAKYEDLAKRLLQTMKKSAEAPIDAPVRGADIFTYVQLPQFDIASDAFSTLRDLLVIHKKTVATFLEQDFDFFFRTYSTLLTSDSYVTKRQALRLLGDILLDRNNYKVMTRYISEPEHLKVMMNLLRAKEKAIRNDSFHIFKVFVVNPNKGEKIQSILLKNKAKLVTFMMKFRDEEEDEQLQEDCAAVLEHIQKLEDKHEGNTEQGN</sequence>
<dbReference type="OrthoDB" id="609103at2759"/>
<dbReference type="Pfam" id="PF08569">
    <property type="entry name" value="Mo25"/>
    <property type="match status" value="1"/>
</dbReference>
<dbReference type="PANTHER" id="PTHR10182">
    <property type="entry name" value="CALCIUM-BINDING PROTEIN 39-RELATED"/>
    <property type="match status" value="1"/>
</dbReference>
<dbReference type="GeneID" id="17307128"/>
<proteinExistence type="inferred from homology"/>
<evidence type="ECO:0000313" key="2">
    <source>
        <dbReference type="EMBL" id="EKX50652.1"/>
    </source>
</evidence>
<dbReference type="eggNOG" id="KOG1566">
    <property type="taxonomic scope" value="Eukaryota"/>
</dbReference>
<evidence type="ECO:0000313" key="4">
    <source>
        <dbReference type="Proteomes" id="UP000011087"/>
    </source>
</evidence>
<comment type="similarity">
    <text evidence="1">Belongs to the Mo25 family.</text>
</comment>